<dbReference type="AlphaFoldDB" id="X0Z3S0"/>
<evidence type="ECO:0000313" key="1">
    <source>
        <dbReference type="EMBL" id="GAG63664.1"/>
    </source>
</evidence>
<name>X0Z3S0_9ZZZZ</name>
<comment type="caution">
    <text evidence="1">The sequence shown here is derived from an EMBL/GenBank/DDBJ whole genome shotgun (WGS) entry which is preliminary data.</text>
</comment>
<dbReference type="EMBL" id="BART01003923">
    <property type="protein sequence ID" value="GAG63664.1"/>
    <property type="molecule type" value="Genomic_DNA"/>
</dbReference>
<reference evidence="1" key="1">
    <citation type="journal article" date="2014" name="Front. Microbiol.">
        <title>High frequency of phylogenetically diverse reductive dehalogenase-homologous genes in deep subseafloor sedimentary metagenomes.</title>
        <authorList>
            <person name="Kawai M."/>
            <person name="Futagami T."/>
            <person name="Toyoda A."/>
            <person name="Takaki Y."/>
            <person name="Nishi S."/>
            <person name="Hori S."/>
            <person name="Arai W."/>
            <person name="Tsubouchi T."/>
            <person name="Morono Y."/>
            <person name="Uchiyama I."/>
            <person name="Ito T."/>
            <person name="Fujiyama A."/>
            <person name="Inagaki F."/>
            <person name="Takami H."/>
        </authorList>
    </citation>
    <scope>NUCLEOTIDE SEQUENCE</scope>
    <source>
        <strain evidence="1">Expedition CK06-06</strain>
    </source>
</reference>
<feature type="non-terminal residue" evidence="1">
    <location>
        <position position="150"/>
    </location>
</feature>
<organism evidence="1">
    <name type="scientific">marine sediment metagenome</name>
    <dbReference type="NCBI Taxonomy" id="412755"/>
    <lineage>
        <taxon>unclassified sequences</taxon>
        <taxon>metagenomes</taxon>
        <taxon>ecological metagenomes</taxon>
    </lineage>
</organism>
<sequence>MSVDSFRFSVIIHCKSVCNSPYISSINPNLLHITHYYSNAKSIIKNKIDAELAKGAKIVVTVDSRNSDANTTTITGTIENVSTSTLNNLEINGMVFKERQTVNLKYSVFDIFEEQKVPVDFLAPGNIVEFSFTLEDFDWETDNVHGVIFV</sequence>
<gene>
    <name evidence="1" type="ORF">S01H4_10325</name>
</gene>
<protein>
    <submittedName>
        <fullName evidence="1">Uncharacterized protein</fullName>
    </submittedName>
</protein>
<proteinExistence type="predicted"/>
<accession>X0Z3S0</accession>